<dbReference type="NCBIfam" id="TIGR02595">
    <property type="entry name" value="PEP_CTERM"/>
    <property type="match status" value="1"/>
</dbReference>
<evidence type="ECO:0000259" key="1">
    <source>
        <dbReference type="Pfam" id="PF07589"/>
    </source>
</evidence>
<feature type="domain" description="Ice-binding protein C-terminal" evidence="1">
    <location>
        <begin position="332"/>
        <end position="354"/>
    </location>
</feature>
<dbReference type="Proteomes" id="UP001589773">
    <property type="component" value="Unassembled WGS sequence"/>
</dbReference>
<accession>A0ABV6FDP0</accession>
<comment type="caution">
    <text evidence="2">The sequence shown here is derived from an EMBL/GenBank/DDBJ whole genome shotgun (WGS) entry which is preliminary data.</text>
</comment>
<name>A0ABV6FDP0_9BURK</name>
<proteinExistence type="predicted"/>
<gene>
    <name evidence="2" type="ORF">ACFFJK_06945</name>
</gene>
<evidence type="ECO:0000313" key="2">
    <source>
        <dbReference type="EMBL" id="MFC0251621.1"/>
    </source>
</evidence>
<dbReference type="InterPro" id="IPR014262">
    <property type="entry name" value="HAF_rpt"/>
</dbReference>
<organism evidence="2 3">
    <name type="scientific">Massilia consociata</name>
    <dbReference type="NCBI Taxonomy" id="760117"/>
    <lineage>
        <taxon>Bacteria</taxon>
        <taxon>Pseudomonadati</taxon>
        <taxon>Pseudomonadota</taxon>
        <taxon>Betaproteobacteria</taxon>
        <taxon>Burkholderiales</taxon>
        <taxon>Oxalobacteraceae</taxon>
        <taxon>Telluria group</taxon>
        <taxon>Massilia</taxon>
    </lineage>
</organism>
<evidence type="ECO:0000313" key="3">
    <source>
        <dbReference type="Proteomes" id="UP001589773"/>
    </source>
</evidence>
<dbReference type="InterPro" id="IPR013424">
    <property type="entry name" value="Ice-binding_C"/>
</dbReference>
<reference evidence="2 3" key="1">
    <citation type="submission" date="2024-09" db="EMBL/GenBank/DDBJ databases">
        <authorList>
            <person name="Sun Q."/>
            <person name="Mori K."/>
        </authorList>
    </citation>
    <scope>NUCLEOTIDE SEQUENCE [LARGE SCALE GENOMIC DNA]</scope>
    <source>
        <strain evidence="2 3">CCM 7792</strain>
    </source>
</reference>
<dbReference type="RefSeq" id="WP_379678448.1">
    <property type="nucleotide sequence ID" value="NZ_JBHLWP010000008.1"/>
</dbReference>
<dbReference type="PROSITE" id="PS51257">
    <property type="entry name" value="PROKAR_LIPOPROTEIN"/>
    <property type="match status" value="1"/>
</dbReference>
<dbReference type="Pfam" id="PF07589">
    <property type="entry name" value="PEP-CTERM"/>
    <property type="match status" value="1"/>
</dbReference>
<dbReference type="NCBIfam" id="TIGR02913">
    <property type="entry name" value="HAF_rpt"/>
    <property type="match status" value="3"/>
</dbReference>
<sequence length="366" mass="38613">MALRKITIGSLLALLACPVVALAEPVYSMSFLLAGFDAKAMNSSGRIVGNTRDGASIWDGASLLNLGLGASSYGYAINSHGDVAGALNGSYGQPFLYTAGAVRHAGPVLDEFQSGRASGLNDMGQVAGEYATFGGDQHAWVDANGTIHRLGTLRNWETWSIATAINNRGQTVGSSTYEGADSPWTGHAFLYQNGTMHDLGDLGGGDSGANDINDLGQVVGWSHDETGDMVPFLYTGGSMRSLGPLDGHDYVGGEARAINNVGMVVGWSQYWEDQRTAFLYAGGKLNNLNQFVDGADGWWVVEAYDINDAQQILGKACRLDECLSVRLDLVSAVPEPGTYAMLAAGLVLLAGRRRTGTSVPIAMPNH</sequence>
<protein>
    <submittedName>
        <fullName evidence="2">PEP-CTERM sorting domain-containing protein</fullName>
    </submittedName>
</protein>
<dbReference type="EMBL" id="JBHLWP010000008">
    <property type="protein sequence ID" value="MFC0251621.1"/>
    <property type="molecule type" value="Genomic_DNA"/>
</dbReference>
<keyword evidence="3" id="KW-1185">Reference proteome</keyword>